<dbReference type="PANTHER" id="PTHR43179:SF12">
    <property type="entry name" value="GALACTOFURANOSYLTRANSFERASE GLFT2"/>
    <property type="match status" value="1"/>
</dbReference>
<protein>
    <submittedName>
        <fullName evidence="7">Glycosyltransferase, group 2 family protein</fullName>
    </submittedName>
</protein>
<feature type="domain" description="Glycosyltransferase 2-like" evidence="6">
    <location>
        <begin position="35"/>
        <end position="136"/>
    </location>
</feature>
<keyword evidence="4 7" id="KW-0808">Transferase</keyword>
<evidence type="ECO:0000256" key="3">
    <source>
        <dbReference type="ARBA" id="ARBA00022676"/>
    </source>
</evidence>
<evidence type="ECO:0000313" key="8">
    <source>
        <dbReference type="Proteomes" id="UP000016498"/>
    </source>
</evidence>
<evidence type="ECO:0000259" key="6">
    <source>
        <dbReference type="Pfam" id="PF00535"/>
    </source>
</evidence>
<dbReference type="PANTHER" id="PTHR43179">
    <property type="entry name" value="RHAMNOSYLTRANSFERASE WBBL"/>
    <property type="match status" value="1"/>
</dbReference>
<evidence type="ECO:0000313" key="7">
    <source>
        <dbReference type="EMBL" id="ERH16054.1"/>
    </source>
</evidence>
<keyword evidence="3" id="KW-0328">Glycosyltransferase</keyword>
<accession>U1Q1C9</accession>
<dbReference type="InterPro" id="IPR029044">
    <property type="entry name" value="Nucleotide-diphossugar_trans"/>
</dbReference>
<dbReference type="Pfam" id="PF13641">
    <property type="entry name" value="Glyco_tranf_2_3"/>
    <property type="match status" value="1"/>
</dbReference>
<sequence>MTEDSPTGSGARGNRSDPGGGGDHAGLVRRPSARVVIVNWRRPELTIRAARSITGQLGGGDTLVVVDNASGDDSIERMTRAGLTVVHSSRNLGFGAGVNLGARGMCEDVLVLLNNDAVAEPGFLEAILAPLSDPPATPEPTQPGSPRRTSNSAPAAATARILLAGRWKPAGPGQEALVSPRTGRWVRVSNEAAARGEGEVLVNSTGNLVDASGNGYDRDWLVPAEQEHSPSEVFGLCGGACAIRREAWRALGGFREDLFMYYEDTDLSWRLREHGWRVVYAREAVVRHEHASSSGTDSPMFIRVNARNRILVAAAHSPAPVVLQALARTLVRGLRGPRRGPVMTGLAQAVARLPRELHRRSGASSRRSEPSRRC</sequence>
<proteinExistence type="inferred from homology"/>
<dbReference type="InterPro" id="IPR001173">
    <property type="entry name" value="Glyco_trans_2-like"/>
</dbReference>
<dbReference type="EMBL" id="AWSD01000317">
    <property type="protein sequence ID" value="ERH16054.1"/>
    <property type="molecule type" value="Genomic_DNA"/>
</dbReference>
<dbReference type="SUPFAM" id="SSF53448">
    <property type="entry name" value="Nucleotide-diphospho-sugar transferases"/>
    <property type="match status" value="1"/>
</dbReference>
<dbReference type="GO" id="GO:0016757">
    <property type="term" value="F:glycosyltransferase activity"/>
    <property type="evidence" value="ECO:0007669"/>
    <property type="project" value="UniProtKB-KW"/>
</dbReference>
<dbReference type="Proteomes" id="UP000016498">
    <property type="component" value="Unassembled WGS sequence"/>
</dbReference>
<dbReference type="PATRIC" id="fig|1227262.3.peg.2191"/>
<feature type="region of interest" description="Disordered" evidence="5">
    <location>
        <begin position="1"/>
        <end position="27"/>
    </location>
</feature>
<dbReference type="CDD" id="cd00761">
    <property type="entry name" value="Glyco_tranf_GTA_type"/>
    <property type="match status" value="1"/>
</dbReference>
<name>U1Q1C9_9ACTO</name>
<dbReference type="Gene3D" id="3.90.550.10">
    <property type="entry name" value="Spore Coat Polysaccharide Biosynthesis Protein SpsA, Chain A"/>
    <property type="match status" value="2"/>
</dbReference>
<evidence type="ECO:0000256" key="1">
    <source>
        <dbReference type="ARBA" id="ARBA00004776"/>
    </source>
</evidence>
<feature type="region of interest" description="Disordered" evidence="5">
    <location>
        <begin position="130"/>
        <end position="155"/>
    </location>
</feature>
<dbReference type="HOGENOM" id="CLU_023845_4_0_11"/>
<evidence type="ECO:0000256" key="5">
    <source>
        <dbReference type="SAM" id="MobiDB-lite"/>
    </source>
</evidence>
<dbReference type="Pfam" id="PF00535">
    <property type="entry name" value="Glycos_transf_2"/>
    <property type="match status" value="1"/>
</dbReference>
<feature type="compositionally biased region" description="Pro residues" evidence="5">
    <location>
        <begin position="132"/>
        <end position="143"/>
    </location>
</feature>
<organism evidence="7 8">
    <name type="scientific">Actinomyces johnsonii F0510</name>
    <dbReference type="NCBI Taxonomy" id="1227262"/>
    <lineage>
        <taxon>Bacteria</taxon>
        <taxon>Bacillati</taxon>
        <taxon>Actinomycetota</taxon>
        <taxon>Actinomycetes</taxon>
        <taxon>Actinomycetales</taxon>
        <taxon>Actinomycetaceae</taxon>
        <taxon>Actinomyces</taxon>
    </lineage>
</organism>
<evidence type="ECO:0000256" key="4">
    <source>
        <dbReference type="ARBA" id="ARBA00022679"/>
    </source>
</evidence>
<evidence type="ECO:0000256" key="2">
    <source>
        <dbReference type="ARBA" id="ARBA00006739"/>
    </source>
</evidence>
<dbReference type="AlphaFoldDB" id="U1Q1C9"/>
<comment type="similarity">
    <text evidence="2">Belongs to the glycosyltransferase 2 family.</text>
</comment>
<comment type="caution">
    <text evidence="7">The sequence shown here is derived from an EMBL/GenBank/DDBJ whole genome shotgun (WGS) entry which is preliminary data.</text>
</comment>
<dbReference type="CDD" id="cd04186">
    <property type="entry name" value="GT_2_like_c"/>
    <property type="match status" value="1"/>
</dbReference>
<gene>
    <name evidence="7" type="ORF">HMPREF1549_02695</name>
</gene>
<comment type="pathway">
    <text evidence="1">Cell wall biogenesis; cell wall polysaccharide biosynthesis.</text>
</comment>
<reference evidence="7 8" key="1">
    <citation type="submission" date="2013-06" db="EMBL/GenBank/DDBJ databases">
        <authorList>
            <person name="Weinstock G."/>
            <person name="Sodergren E."/>
            <person name="Lobos E.A."/>
            <person name="Fulton L."/>
            <person name="Fulton R."/>
            <person name="Courtney L."/>
            <person name="Fronick C."/>
            <person name="O'Laughlin M."/>
            <person name="Godfrey J."/>
            <person name="Wilson R.M."/>
            <person name="Miner T."/>
            <person name="Farmer C."/>
            <person name="Delehaunty K."/>
            <person name="Cordes M."/>
            <person name="Minx P."/>
            <person name="Tomlinson C."/>
            <person name="Chen J."/>
            <person name="Wollam A."/>
            <person name="Pepin K.H."/>
            <person name="Bhonagiri V."/>
            <person name="Zhang X."/>
            <person name="Warren W."/>
            <person name="Mitreva M."/>
            <person name="Mardis E.R."/>
            <person name="Wilson R.K."/>
        </authorList>
    </citation>
    <scope>NUCLEOTIDE SEQUENCE [LARGE SCALE GENOMIC DNA]</scope>
    <source>
        <strain evidence="7 8">F0510</strain>
    </source>
</reference>